<evidence type="ECO:0000313" key="1">
    <source>
        <dbReference type="EMBL" id="AKJ66913.1"/>
    </source>
</evidence>
<dbReference type="AlphaFoldDB" id="A0A0G3EIU7"/>
<dbReference type="EMBL" id="CP011568">
    <property type="protein sequence ID" value="AKJ66913.1"/>
    <property type="molecule type" value="Genomic_DNA"/>
</dbReference>
<dbReference type="Proteomes" id="UP000036700">
    <property type="component" value="Chromosome"/>
</dbReference>
<keyword evidence="2" id="KW-1185">Reference proteome</keyword>
<proteinExistence type="predicted"/>
<sequence>MVASLLYPRLTPAPTVISVESLGQDSSRYGIPREVLYATRFPEIMRKVKTATTHVIVDVGVSEFGDFLEGLSNYPGSITDYDVVLVVANPNERVQQDTVDTIETLAAVGMQPHQLRVLFNKAPRRSLHRGATEVAAHFSTLAGYRGVRPDYLIDPAASVVEAEIFPELAAHRLSIQDVLDDPKDYSTLVDEAVAQEKPDAEIRHLVEMLGLKRAAQSVRAILDDAFLALRLPNVEPIHD</sequence>
<evidence type="ECO:0000313" key="2">
    <source>
        <dbReference type="Proteomes" id="UP000036700"/>
    </source>
</evidence>
<organism evidence="1 2">
    <name type="scientific">Pandoraea thiooxydans</name>
    <dbReference type="NCBI Taxonomy" id="445709"/>
    <lineage>
        <taxon>Bacteria</taxon>
        <taxon>Pseudomonadati</taxon>
        <taxon>Pseudomonadota</taxon>
        <taxon>Betaproteobacteria</taxon>
        <taxon>Burkholderiales</taxon>
        <taxon>Burkholderiaceae</taxon>
        <taxon>Pandoraea</taxon>
    </lineage>
</organism>
<gene>
    <name evidence="1" type="ORF">ABW99_00365</name>
</gene>
<name>A0A0G3EIU7_9BURK</name>
<dbReference type="KEGG" id="ptx:ABW99_00365"/>
<reference evidence="2" key="1">
    <citation type="submission" date="2015-06" db="EMBL/GenBank/DDBJ databases">
        <authorList>
            <person name="Lim Y.L."/>
            <person name="Ee R."/>
            <person name="Yong D."/>
            <person name="How K.Y."/>
            <person name="Yin W.F."/>
            <person name="Chan K.G."/>
        </authorList>
    </citation>
    <scope>NUCLEOTIDE SEQUENCE [LARGE SCALE GENOMIC DNA]</scope>
    <source>
        <strain evidence="2">DSM 25325</strain>
    </source>
</reference>
<protein>
    <submittedName>
        <fullName evidence="1">Uncharacterized protein</fullName>
    </submittedName>
</protein>
<accession>A0A0G3EIU7</accession>
<dbReference type="PATRIC" id="fig|445709.3.peg.86"/>